<keyword evidence="2" id="KW-1185">Reference proteome</keyword>
<sequence>MDESEATNIAKSFLLLKDKNLPLYAKKSEYNFLKRMAIRVFLLFKKNSHLLYPEEYVVPTSFEIISMNRELIEGETYETSHLWIFFYSTNLAIKEKHPRFWLPIGEGTFFIYKNDKRVYETGIKMYNEESVFDFNKQFSLYEKGLLSETEKKNILEWGKGIPPRE</sequence>
<dbReference type="EMBL" id="AP026869">
    <property type="protein sequence ID" value="BDS15671.1"/>
    <property type="molecule type" value="Genomic_DNA"/>
</dbReference>
<gene>
    <name evidence="1" type="ORF">AsAng_0064550</name>
</gene>
<geneLocation type="plasmid" evidence="1 2">
    <name>pAUEb</name>
</geneLocation>
<protein>
    <submittedName>
        <fullName evidence="1">Uncharacterized protein</fullName>
    </submittedName>
</protein>
<proteinExistence type="predicted"/>
<name>A0A916DY49_9BACT</name>
<evidence type="ECO:0000313" key="2">
    <source>
        <dbReference type="Proteomes" id="UP001060919"/>
    </source>
</evidence>
<evidence type="ECO:0000313" key="1">
    <source>
        <dbReference type="EMBL" id="BDS15671.1"/>
    </source>
</evidence>
<dbReference type="RefSeq" id="WP_264793714.1">
    <property type="nucleotide sequence ID" value="NZ_AP026869.1"/>
</dbReference>
<accession>A0A916DY49</accession>
<dbReference type="Proteomes" id="UP001060919">
    <property type="component" value="Plasmid pAUEb"/>
</dbReference>
<dbReference type="AlphaFoldDB" id="A0A916DY49"/>
<keyword evidence="1" id="KW-0614">Plasmid</keyword>
<organism evidence="1 2">
    <name type="scientific">Aureispira anguillae</name>
    <dbReference type="NCBI Taxonomy" id="2864201"/>
    <lineage>
        <taxon>Bacteria</taxon>
        <taxon>Pseudomonadati</taxon>
        <taxon>Bacteroidota</taxon>
        <taxon>Saprospiria</taxon>
        <taxon>Saprospirales</taxon>
        <taxon>Saprospiraceae</taxon>
        <taxon>Aureispira</taxon>
    </lineage>
</organism>
<reference evidence="1" key="1">
    <citation type="submission" date="2022-09" db="EMBL/GenBank/DDBJ databases">
        <title>Aureispira anguillicida sp. nov., isolated from Leptocephalus of Japanese eel Anguilla japonica.</title>
        <authorList>
            <person name="Yuasa K."/>
            <person name="Mekata T."/>
            <person name="Ikunari K."/>
        </authorList>
    </citation>
    <scope>NUCLEOTIDE SEQUENCE</scope>
    <source>
        <strain evidence="1">EL160426</strain>
        <plasmid evidence="1">pAUEb</plasmid>
    </source>
</reference>
<dbReference type="KEGG" id="aup:AsAng_0064550"/>